<gene>
    <name evidence="1" type="ORF">CAMP_LOCUS12586</name>
</gene>
<dbReference type="Proteomes" id="UP001152747">
    <property type="component" value="Unassembled WGS sequence"/>
</dbReference>
<evidence type="ECO:0000313" key="1">
    <source>
        <dbReference type="EMBL" id="CAI5449949.1"/>
    </source>
</evidence>
<protein>
    <submittedName>
        <fullName evidence="1">Uncharacterized protein</fullName>
    </submittedName>
</protein>
<comment type="caution">
    <text evidence="1">The sequence shown here is derived from an EMBL/GenBank/DDBJ whole genome shotgun (WGS) entry which is preliminary data.</text>
</comment>
<dbReference type="PANTHER" id="PTHR35017">
    <property type="entry name" value="PROTEIN CBG16223-RELATED"/>
    <property type="match status" value="1"/>
</dbReference>
<organism evidence="1 2">
    <name type="scientific">Caenorhabditis angaria</name>
    <dbReference type="NCBI Taxonomy" id="860376"/>
    <lineage>
        <taxon>Eukaryota</taxon>
        <taxon>Metazoa</taxon>
        <taxon>Ecdysozoa</taxon>
        <taxon>Nematoda</taxon>
        <taxon>Chromadorea</taxon>
        <taxon>Rhabditida</taxon>
        <taxon>Rhabditina</taxon>
        <taxon>Rhabditomorpha</taxon>
        <taxon>Rhabditoidea</taxon>
        <taxon>Rhabditidae</taxon>
        <taxon>Peloderinae</taxon>
        <taxon>Caenorhabditis</taxon>
    </lineage>
</organism>
<dbReference type="EMBL" id="CANHGI010000005">
    <property type="protein sequence ID" value="CAI5449949.1"/>
    <property type="molecule type" value="Genomic_DNA"/>
</dbReference>
<name>A0A9P1N4V3_9PELO</name>
<proteinExistence type="predicted"/>
<keyword evidence="2" id="KW-1185">Reference proteome</keyword>
<reference evidence="1" key="1">
    <citation type="submission" date="2022-11" db="EMBL/GenBank/DDBJ databases">
        <authorList>
            <person name="Kikuchi T."/>
        </authorList>
    </citation>
    <scope>NUCLEOTIDE SEQUENCE</scope>
    <source>
        <strain evidence="1">PS1010</strain>
    </source>
</reference>
<dbReference type="AlphaFoldDB" id="A0A9P1N4V3"/>
<accession>A0A9P1N4V3</accession>
<sequence length="166" mass="18817">MLVWKTPIVSKSSIFVHKKHTASLPCCRDRFGEQACQSLRKSQPAYFEKRCLSDHDFSSIDCCGECRKYIERNNISLDNSRAVQKAPALCKDKHSISFCRRFKTVGMGKYSCSNAEFAVRVCRHSCGYCNDELYATKNAPQLCSDSNKFVPALVNGTELHWAFGRV</sequence>
<evidence type="ECO:0000313" key="2">
    <source>
        <dbReference type="Proteomes" id="UP001152747"/>
    </source>
</evidence>
<dbReference type="OrthoDB" id="5786286at2759"/>
<dbReference type="PANTHER" id="PTHR35017:SF2">
    <property type="entry name" value="SHKT DOMAIN-CONTAINING PROTEIN"/>
    <property type="match status" value="1"/>
</dbReference>